<dbReference type="Gene3D" id="3.40.50.360">
    <property type="match status" value="1"/>
</dbReference>
<gene>
    <name evidence="4" type="primary">mioC</name>
    <name evidence="4" type="ORF">V6256_13645</name>
</gene>
<evidence type="ECO:0000256" key="1">
    <source>
        <dbReference type="ARBA" id="ARBA00022630"/>
    </source>
</evidence>
<reference evidence="4 5" key="1">
    <citation type="submission" date="2024-02" db="EMBL/GenBank/DDBJ databases">
        <title>Bacteria isolated from the canopy kelp, Nereocystis luetkeana.</title>
        <authorList>
            <person name="Pfister C.A."/>
            <person name="Younker I.T."/>
            <person name="Light S.H."/>
        </authorList>
    </citation>
    <scope>NUCLEOTIDE SEQUENCE [LARGE SCALE GENOMIC DNA]</scope>
    <source>
        <strain evidence="4 5">TI.1.05</strain>
    </source>
</reference>
<evidence type="ECO:0000313" key="5">
    <source>
        <dbReference type="Proteomes" id="UP001369082"/>
    </source>
</evidence>
<proteinExistence type="predicted"/>
<organism evidence="4 5">
    <name type="scientific">Psychromonas aquatilis</name>
    <dbReference type="NCBI Taxonomy" id="2005072"/>
    <lineage>
        <taxon>Bacteria</taxon>
        <taxon>Pseudomonadati</taxon>
        <taxon>Pseudomonadota</taxon>
        <taxon>Gammaproteobacteria</taxon>
        <taxon>Alteromonadales</taxon>
        <taxon>Psychromonadaceae</taxon>
        <taxon>Psychromonas</taxon>
    </lineage>
</organism>
<feature type="domain" description="Flavodoxin-like" evidence="3">
    <location>
        <begin position="4"/>
        <end position="145"/>
    </location>
</feature>
<accession>A0ABU9GTJ8</accession>
<evidence type="ECO:0000313" key="4">
    <source>
        <dbReference type="EMBL" id="MEL0630653.1"/>
    </source>
</evidence>
<name>A0ABU9GTJ8_9GAMM</name>
<protein>
    <submittedName>
        <fullName evidence="4">FMN-binding protein MioC</fullName>
    </submittedName>
</protein>
<dbReference type="InterPro" id="IPR029039">
    <property type="entry name" value="Flavoprotein-like_sf"/>
</dbReference>
<keyword evidence="5" id="KW-1185">Reference proteome</keyword>
<evidence type="ECO:0000256" key="2">
    <source>
        <dbReference type="ARBA" id="ARBA00022643"/>
    </source>
</evidence>
<dbReference type="Proteomes" id="UP001369082">
    <property type="component" value="Unassembled WGS sequence"/>
</dbReference>
<evidence type="ECO:0000259" key="3">
    <source>
        <dbReference type="PROSITE" id="PS50902"/>
    </source>
</evidence>
<dbReference type="PROSITE" id="PS50902">
    <property type="entry name" value="FLAVODOXIN_LIKE"/>
    <property type="match status" value="1"/>
</dbReference>
<keyword evidence="1" id="KW-0285">Flavoprotein</keyword>
<sequence>MINIEILVGSTLGSTEYVAEATQPYLESAGFTTNMHFTPDLTKLDIETQQIWLICLATHGAGDYPDNFKPYIEQIKQLNTKLDNVYFGLVGIGDSNYDTYCHAAKNVNDLLLESGATKIGDTFYIDVVNSPIPEDKVEEWIPSWIEDLKKRVN</sequence>
<dbReference type="InterPro" id="IPR008254">
    <property type="entry name" value="Flavodoxin/NO_synth"/>
</dbReference>
<dbReference type="NCBIfam" id="NF006531">
    <property type="entry name" value="PRK09004.1"/>
    <property type="match status" value="1"/>
</dbReference>
<keyword evidence="2" id="KW-0288">FMN</keyword>
<dbReference type="EMBL" id="JBAKAZ010000072">
    <property type="protein sequence ID" value="MEL0630653.1"/>
    <property type="molecule type" value="Genomic_DNA"/>
</dbReference>
<dbReference type="Pfam" id="PF00258">
    <property type="entry name" value="Flavodoxin_1"/>
    <property type="match status" value="1"/>
</dbReference>
<dbReference type="SUPFAM" id="SSF52218">
    <property type="entry name" value="Flavoproteins"/>
    <property type="match status" value="1"/>
</dbReference>
<dbReference type="RefSeq" id="WP_341598780.1">
    <property type="nucleotide sequence ID" value="NZ_JBAKAZ010000072.1"/>
</dbReference>
<comment type="caution">
    <text evidence="4">The sequence shown here is derived from an EMBL/GenBank/DDBJ whole genome shotgun (WGS) entry which is preliminary data.</text>
</comment>
<dbReference type="PANTHER" id="PTHR19384">
    <property type="entry name" value="NITRIC OXIDE SYNTHASE-RELATED"/>
    <property type="match status" value="1"/>
</dbReference>